<comment type="caution">
    <text evidence="1">The sequence shown here is derived from an EMBL/GenBank/DDBJ whole genome shotgun (WGS) entry which is preliminary data.</text>
</comment>
<protein>
    <submittedName>
        <fullName evidence="1">Uncharacterized protein</fullName>
    </submittedName>
</protein>
<accession>A0A8I1LSC6</accession>
<gene>
    <name evidence="1" type="ORF">JDW19_21455</name>
</gene>
<proteinExistence type="predicted"/>
<dbReference type="Proteomes" id="UP000650605">
    <property type="component" value="Unassembled WGS sequence"/>
</dbReference>
<organism evidence="1 2">
    <name type="scientific">Paenibacillus polymyxa</name>
    <name type="common">Bacillus polymyxa</name>
    <dbReference type="NCBI Taxonomy" id="1406"/>
    <lineage>
        <taxon>Bacteria</taxon>
        <taxon>Bacillati</taxon>
        <taxon>Bacillota</taxon>
        <taxon>Bacilli</taxon>
        <taxon>Bacillales</taxon>
        <taxon>Paenibacillaceae</taxon>
        <taxon>Paenibacillus</taxon>
    </lineage>
</organism>
<dbReference type="RefSeq" id="WP_203055982.1">
    <property type="nucleotide sequence ID" value="NZ_JAEHFQ010000014.1"/>
</dbReference>
<evidence type="ECO:0000313" key="1">
    <source>
        <dbReference type="EMBL" id="MBM0635679.1"/>
    </source>
</evidence>
<reference evidence="1" key="1">
    <citation type="submission" date="2020-12" db="EMBL/GenBank/DDBJ databases">
        <title>Paenibacillus polymyxa LMG 27872: a double-edged sword.</title>
        <authorList>
            <person name="Langendries S."/>
            <person name="Garcia Mendez S."/>
            <person name="Beirinckx S."/>
            <person name="Viaene T."/>
            <person name="Baeyen S."/>
            <person name="Goeminne G."/>
            <person name="Willems A."/>
            <person name="Debode J."/>
            <person name="Goormachtig S."/>
        </authorList>
    </citation>
    <scope>NUCLEOTIDE SEQUENCE</scope>
    <source>
        <strain evidence="1">LMG 27872</strain>
    </source>
</reference>
<evidence type="ECO:0000313" key="2">
    <source>
        <dbReference type="Proteomes" id="UP000650605"/>
    </source>
</evidence>
<sequence>MERRLITVVVTSYAPPGVQNYIKHIATKVRIAFFDQIFIEKRWEKPVVPEDGIRWIEQHLYSKQNGGNTSHDLIS</sequence>
<dbReference type="EMBL" id="JAEHFQ010000014">
    <property type="protein sequence ID" value="MBM0635679.1"/>
    <property type="molecule type" value="Genomic_DNA"/>
</dbReference>
<dbReference type="AlphaFoldDB" id="A0A8I1LSC6"/>
<name>A0A8I1LSC6_PAEPO</name>